<sequence length="416" mass="45843">MKSLPCLSISTIHIAGLILFLIHCIKPLPAPAPVHLLAPVDNITLVSGEISFTWQPVGKVSRYIIQITTDQKFRSFAIEETVYQNSVSYYVQTDGQYWWRVRAQNEQGVWGDWTAPACFTLKRFTVVNSIKTQGYPHDIVIQGHYLYIAEGQAGFAVYDITNPENPELLSRIMDSLNVAWGVEVRDSLAFLAYGYKELLIINIARPDSLKIVGVLEYPQPGYGYDVAVRDSWVYIAAGAQFIGVNISDPRYPNLRFQYYYPRNCRSLTINNENCFVACEQLGIAAWRVDTFPPIQIGSFDTPGNARGITSSGSTVMIADGRAGLMICDVSEPASIRQISSVSLPGYANSVTAIDSLVFVACGSGGTAVVNCANTGLPFCMAQIATPYAYKVGGVPGSRYFYILDRDLGIVVVKKEF</sequence>
<name>A0A7V3PT25_UNCW3</name>
<dbReference type="EMBL" id="DTMZ01000049">
    <property type="protein sequence ID" value="HGD12913.1"/>
    <property type="molecule type" value="Genomic_DNA"/>
</dbReference>
<accession>A0A7V3PT25</accession>
<reference evidence="2" key="1">
    <citation type="journal article" date="2020" name="mSystems">
        <title>Genome- and Community-Level Interaction Insights into Carbon Utilization and Element Cycling Functions of Hydrothermarchaeota in Hydrothermal Sediment.</title>
        <authorList>
            <person name="Zhou Z."/>
            <person name="Liu Y."/>
            <person name="Xu W."/>
            <person name="Pan J."/>
            <person name="Luo Z.H."/>
            <person name="Li M."/>
        </authorList>
    </citation>
    <scope>NUCLEOTIDE SEQUENCE [LARGE SCALE GENOMIC DNA]</scope>
    <source>
        <strain evidence="2">SpSt-914</strain>
    </source>
</reference>
<dbReference type="SUPFAM" id="SSF50969">
    <property type="entry name" value="YVTN repeat-like/Quinoprotein amine dehydrogenase"/>
    <property type="match status" value="1"/>
</dbReference>
<protein>
    <recommendedName>
        <fullName evidence="1">Fibronectin type-III domain-containing protein</fullName>
    </recommendedName>
</protein>
<proteinExistence type="predicted"/>
<dbReference type="InterPro" id="IPR013211">
    <property type="entry name" value="LVIVD"/>
</dbReference>
<dbReference type="Pfam" id="PF08309">
    <property type="entry name" value="LVIVD"/>
    <property type="match status" value="3"/>
</dbReference>
<dbReference type="SUPFAM" id="SSF49265">
    <property type="entry name" value="Fibronectin type III"/>
    <property type="match status" value="1"/>
</dbReference>
<dbReference type="InterPro" id="IPR013783">
    <property type="entry name" value="Ig-like_fold"/>
</dbReference>
<dbReference type="InterPro" id="IPR011044">
    <property type="entry name" value="Quino_amine_DH_bsu"/>
</dbReference>
<dbReference type="Gene3D" id="2.60.40.10">
    <property type="entry name" value="Immunoglobulins"/>
    <property type="match status" value="1"/>
</dbReference>
<evidence type="ECO:0000313" key="2">
    <source>
        <dbReference type="EMBL" id="HGD12913.1"/>
    </source>
</evidence>
<dbReference type="PROSITE" id="PS50853">
    <property type="entry name" value="FN3"/>
    <property type="match status" value="1"/>
</dbReference>
<comment type="caution">
    <text evidence="2">The sequence shown here is derived from an EMBL/GenBank/DDBJ whole genome shotgun (WGS) entry which is preliminary data.</text>
</comment>
<evidence type="ECO:0000259" key="1">
    <source>
        <dbReference type="PROSITE" id="PS50853"/>
    </source>
</evidence>
<dbReference type="InterPro" id="IPR003961">
    <property type="entry name" value="FN3_dom"/>
</dbReference>
<organism evidence="2">
    <name type="scientific">candidate division WOR-3 bacterium</name>
    <dbReference type="NCBI Taxonomy" id="2052148"/>
    <lineage>
        <taxon>Bacteria</taxon>
        <taxon>Bacteria division WOR-3</taxon>
    </lineage>
</organism>
<dbReference type="AlphaFoldDB" id="A0A7V3PT25"/>
<dbReference type="InterPro" id="IPR036116">
    <property type="entry name" value="FN3_sf"/>
</dbReference>
<gene>
    <name evidence="2" type="ORF">ENX16_02365</name>
</gene>
<feature type="domain" description="Fibronectin type-III" evidence="1">
    <location>
        <begin position="30"/>
        <end position="124"/>
    </location>
</feature>